<feature type="coiled-coil region" evidence="4">
    <location>
        <begin position="154"/>
        <end position="181"/>
    </location>
</feature>
<keyword evidence="1" id="KW-0808">Transferase</keyword>
<keyword evidence="5" id="KW-1133">Transmembrane helix</keyword>
<dbReference type="Pfam" id="PF07730">
    <property type="entry name" value="HisKA_3"/>
    <property type="match status" value="1"/>
</dbReference>
<dbReference type="InterPro" id="IPR036890">
    <property type="entry name" value="HATPase_C_sf"/>
</dbReference>
<keyword evidence="5" id="KW-0472">Membrane</keyword>
<feature type="transmembrane region" description="Helical" evidence="5">
    <location>
        <begin position="37"/>
        <end position="53"/>
    </location>
</feature>
<evidence type="ECO:0000313" key="8">
    <source>
        <dbReference type="Proteomes" id="UP001612928"/>
    </source>
</evidence>
<dbReference type="Gene3D" id="1.20.5.1930">
    <property type="match status" value="1"/>
</dbReference>
<keyword evidence="8" id="KW-1185">Reference proteome</keyword>
<feature type="domain" description="Signal transduction histidine kinase subgroup 3 dimerisation and phosphoacceptor" evidence="6">
    <location>
        <begin position="176"/>
        <end position="241"/>
    </location>
</feature>
<gene>
    <name evidence="7" type="ORF">ACIBP5_20320</name>
</gene>
<keyword evidence="5" id="KW-0812">Transmembrane</keyword>
<evidence type="ECO:0000256" key="4">
    <source>
        <dbReference type="SAM" id="Coils"/>
    </source>
</evidence>
<name>A0ABW8A7E0_9ACTN</name>
<feature type="transmembrane region" description="Helical" evidence="5">
    <location>
        <begin position="12"/>
        <end position="31"/>
    </location>
</feature>
<evidence type="ECO:0000259" key="6">
    <source>
        <dbReference type="Pfam" id="PF07730"/>
    </source>
</evidence>
<feature type="transmembrane region" description="Helical" evidence="5">
    <location>
        <begin position="131"/>
        <end position="152"/>
    </location>
</feature>
<dbReference type="SUPFAM" id="SSF55874">
    <property type="entry name" value="ATPase domain of HSP90 chaperone/DNA topoisomerase II/histidine kinase"/>
    <property type="match status" value="1"/>
</dbReference>
<keyword evidence="2 7" id="KW-0418">Kinase</keyword>
<proteinExistence type="predicted"/>
<evidence type="ECO:0000256" key="2">
    <source>
        <dbReference type="ARBA" id="ARBA00022777"/>
    </source>
</evidence>
<dbReference type="InterPro" id="IPR011712">
    <property type="entry name" value="Sig_transdc_His_kin_sub3_dim/P"/>
</dbReference>
<feature type="transmembrane region" description="Helical" evidence="5">
    <location>
        <begin position="96"/>
        <end position="119"/>
    </location>
</feature>
<organism evidence="7 8">
    <name type="scientific">Nonomuraea indica</name>
    <dbReference type="NCBI Taxonomy" id="1581193"/>
    <lineage>
        <taxon>Bacteria</taxon>
        <taxon>Bacillati</taxon>
        <taxon>Actinomycetota</taxon>
        <taxon>Actinomycetes</taxon>
        <taxon>Streptosporangiales</taxon>
        <taxon>Streptosporangiaceae</taxon>
        <taxon>Nonomuraea</taxon>
    </lineage>
</organism>
<dbReference type="GO" id="GO:0016301">
    <property type="term" value="F:kinase activity"/>
    <property type="evidence" value="ECO:0007669"/>
    <property type="project" value="UniProtKB-KW"/>
</dbReference>
<feature type="transmembrane region" description="Helical" evidence="5">
    <location>
        <begin position="65"/>
        <end position="84"/>
    </location>
</feature>
<dbReference type="PANTHER" id="PTHR24421:SF63">
    <property type="entry name" value="SENSOR HISTIDINE KINASE DESK"/>
    <property type="match status" value="1"/>
</dbReference>
<dbReference type="Gene3D" id="3.30.565.10">
    <property type="entry name" value="Histidine kinase-like ATPase, C-terminal domain"/>
    <property type="match status" value="1"/>
</dbReference>
<sequence>MTSSSAQRLARVLIISVSVAYTTIGLLYFAVSPRNGLLATGAILAVVATHSLNMRAGLRDARPPLFPLTLVLQAVATYLPDLLLPGGWSGVAAPMLAGAVLVALPLRFAGPLVALMTLYSTAGVLSASANAVVALFYGLTVPVTGAMIYALVRLARVTYELEQARAELAEAAVLKERLRISRDLHDGLGRSLTAIALKGDLARRLMNRDPAAAGAEVGELVEVAREAVQDVRRVARGYRELSLAGETDRAVALLESAGVACQAHLADVPLPRRSEEALAWAVREAVTNVLRHSAATTCAISTSVRDGSARLLVVNDGVPGAERAAGRVPAGDDGCADGGDCGGDRGCAEGGGCGGDGGRAEGMVRLGGGLTGLAERAAQAGGALAVASTGTGGFRLTVEVPA</sequence>
<evidence type="ECO:0000256" key="3">
    <source>
        <dbReference type="ARBA" id="ARBA00023012"/>
    </source>
</evidence>
<dbReference type="RefSeq" id="WP_397022277.1">
    <property type="nucleotide sequence ID" value="NZ_JBITMB010000004.1"/>
</dbReference>
<evidence type="ECO:0000256" key="1">
    <source>
        <dbReference type="ARBA" id="ARBA00022679"/>
    </source>
</evidence>
<accession>A0ABW8A7E0</accession>
<dbReference type="EMBL" id="JBITMB010000004">
    <property type="protein sequence ID" value="MFI7442318.1"/>
    <property type="molecule type" value="Genomic_DNA"/>
</dbReference>
<keyword evidence="4" id="KW-0175">Coiled coil</keyword>
<dbReference type="PANTHER" id="PTHR24421">
    <property type="entry name" value="NITRATE/NITRITE SENSOR PROTEIN NARX-RELATED"/>
    <property type="match status" value="1"/>
</dbReference>
<keyword evidence="3" id="KW-0902">Two-component regulatory system</keyword>
<protein>
    <submittedName>
        <fullName evidence="7">Sensor histidine kinase</fullName>
    </submittedName>
</protein>
<evidence type="ECO:0000313" key="7">
    <source>
        <dbReference type="EMBL" id="MFI7442318.1"/>
    </source>
</evidence>
<dbReference type="CDD" id="cd16917">
    <property type="entry name" value="HATPase_UhpB-NarQ-NarX-like"/>
    <property type="match status" value="1"/>
</dbReference>
<dbReference type="InterPro" id="IPR050482">
    <property type="entry name" value="Sensor_HK_TwoCompSys"/>
</dbReference>
<evidence type="ECO:0000256" key="5">
    <source>
        <dbReference type="SAM" id="Phobius"/>
    </source>
</evidence>
<dbReference type="Proteomes" id="UP001612928">
    <property type="component" value="Unassembled WGS sequence"/>
</dbReference>
<reference evidence="7 8" key="1">
    <citation type="submission" date="2024-10" db="EMBL/GenBank/DDBJ databases">
        <title>The Natural Products Discovery Center: Release of the First 8490 Sequenced Strains for Exploring Actinobacteria Biosynthetic Diversity.</title>
        <authorList>
            <person name="Kalkreuter E."/>
            <person name="Kautsar S.A."/>
            <person name="Yang D."/>
            <person name="Bader C.D."/>
            <person name="Teijaro C.N."/>
            <person name="Fluegel L."/>
            <person name="Davis C.M."/>
            <person name="Simpson J.R."/>
            <person name="Lauterbach L."/>
            <person name="Steele A.D."/>
            <person name="Gui C."/>
            <person name="Meng S."/>
            <person name="Li G."/>
            <person name="Viehrig K."/>
            <person name="Ye F."/>
            <person name="Su P."/>
            <person name="Kiefer A.F."/>
            <person name="Nichols A."/>
            <person name="Cepeda A.J."/>
            <person name="Yan W."/>
            <person name="Fan B."/>
            <person name="Jiang Y."/>
            <person name="Adhikari A."/>
            <person name="Zheng C.-J."/>
            <person name="Schuster L."/>
            <person name="Cowan T.M."/>
            <person name="Smanski M.J."/>
            <person name="Chevrette M.G."/>
            <person name="De Carvalho L.P.S."/>
            <person name="Shen B."/>
        </authorList>
    </citation>
    <scope>NUCLEOTIDE SEQUENCE [LARGE SCALE GENOMIC DNA]</scope>
    <source>
        <strain evidence="7 8">NPDC049503</strain>
    </source>
</reference>
<comment type="caution">
    <text evidence="7">The sequence shown here is derived from an EMBL/GenBank/DDBJ whole genome shotgun (WGS) entry which is preliminary data.</text>
</comment>